<keyword evidence="2" id="KW-1185">Reference proteome</keyword>
<sequence length="199" mass="22685">MDFDPNFTLSHMKKGFRIFAFEESLSGIPVRRLKISGPSPGLMTVFLDAQVLHPGEFDRSVNVIVTTETEDDCQRGLLIVLQKTQMNVPLLICCSSEFLLQALVKDREKFENNMLDAKFCLLKAVFAMLNERVAQIQFKKVVDNHAKSLSTEQIRTTQVDTEIDVMFECPGVLLSQGSQRYFTKIIRKLQTKTLNLDHI</sequence>
<reference evidence="1" key="1">
    <citation type="submission" date="2023-03" db="EMBL/GenBank/DDBJ databases">
        <title>Massive genome expansion in bonnet fungi (Mycena s.s.) driven by repeated elements and novel gene families across ecological guilds.</title>
        <authorList>
            <consortium name="Lawrence Berkeley National Laboratory"/>
            <person name="Harder C.B."/>
            <person name="Miyauchi S."/>
            <person name="Viragh M."/>
            <person name="Kuo A."/>
            <person name="Thoen E."/>
            <person name="Andreopoulos B."/>
            <person name="Lu D."/>
            <person name="Skrede I."/>
            <person name="Drula E."/>
            <person name="Henrissat B."/>
            <person name="Morin E."/>
            <person name="Kohler A."/>
            <person name="Barry K."/>
            <person name="LaButti K."/>
            <person name="Morin E."/>
            <person name="Salamov A."/>
            <person name="Lipzen A."/>
            <person name="Mereny Z."/>
            <person name="Hegedus B."/>
            <person name="Baldrian P."/>
            <person name="Stursova M."/>
            <person name="Weitz H."/>
            <person name="Taylor A."/>
            <person name="Grigoriev I.V."/>
            <person name="Nagy L.G."/>
            <person name="Martin F."/>
            <person name="Kauserud H."/>
        </authorList>
    </citation>
    <scope>NUCLEOTIDE SEQUENCE</scope>
    <source>
        <strain evidence="1">CBHHK002</strain>
    </source>
</reference>
<dbReference type="AlphaFoldDB" id="A0AAD7ER93"/>
<dbReference type="EMBL" id="JARIHO010000019">
    <property type="protein sequence ID" value="KAJ7347198.1"/>
    <property type="molecule type" value="Genomic_DNA"/>
</dbReference>
<name>A0AAD7ER93_9AGAR</name>
<protein>
    <submittedName>
        <fullName evidence="1">Uncharacterized protein</fullName>
    </submittedName>
</protein>
<dbReference type="Proteomes" id="UP001218218">
    <property type="component" value="Unassembled WGS sequence"/>
</dbReference>
<organism evidence="1 2">
    <name type="scientific">Mycena albidolilacea</name>
    <dbReference type="NCBI Taxonomy" id="1033008"/>
    <lineage>
        <taxon>Eukaryota</taxon>
        <taxon>Fungi</taxon>
        <taxon>Dikarya</taxon>
        <taxon>Basidiomycota</taxon>
        <taxon>Agaricomycotina</taxon>
        <taxon>Agaricomycetes</taxon>
        <taxon>Agaricomycetidae</taxon>
        <taxon>Agaricales</taxon>
        <taxon>Marasmiineae</taxon>
        <taxon>Mycenaceae</taxon>
        <taxon>Mycena</taxon>
    </lineage>
</organism>
<evidence type="ECO:0000313" key="2">
    <source>
        <dbReference type="Proteomes" id="UP001218218"/>
    </source>
</evidence>
<proteinExistence type="predicted"/>
<comment type="caution">
    <text evidence="1">The sequence shown here is derived from an EMBL/GenBank/DDBJ whole genome shotgun (WGS) entry which is preliminary data.</text>
</comment>
<gene>
    <name evidence="1" type="ORF">DFH08DRAFT_808957</name>
</gene>
<accession>A0AAD7ER93</accession>
<evidence type="ECO:0000313" key="1">
    <source>
        <dbReference type="EMBL" id="KAJ7347198.1"/>
    </source>
</evidence>